<dbReference type="CDD" id="cd10911">
    <property type="entry name" value="PIN_LabA"/>
    <property type="match status" value="1"/>
</dbReference>
<proteinExistence type="predicted"/>
<dbReference type="Gene3D" id="3.40.50.1010">
    <property type="entry name" value="5'-nuclease"/>
    <property type="match status" value="1"/>
</dbReference>
<organism evidence="2 3">
    <name type="scientific">Candidatus Giovannonibacteria bacterium RIFCSPLOWO2_01_FULL_46_32</name>
    <dbReference type="NCBI Taxonomy" id="1798353"/>
    <lineage>
        <taxon>Bacteria</taxon>
        <taxon>Candidatus Giovannoniibacteriota</taxon>
    </lineage>
</organism>
<sequence>MFSHGSQNQTTKTVYVFIDASNLWEAQKAKGRFFDYEKLRNFIKKESNCSDIKIFYYTAFPADGTRDYSLDGKHKFFTFLKKGLGFIVRKKELKRIAVATESGDGIEEKGNMDVEITIDAMHYIKKYDTAVFFSGDSDFLALVSYLRNGGKRVYIFSSKNNISEELRTGGDGYSDVLEIKEDIWGRGLKYRAEKGP</sequence>
<comment type="caution">
    <text evidence="2">The sequence shown here is derived from an EMBL/GenBank/DDBJ whole genome shotgun (WGS) entry which is preliminary data.</text>
</comment>
<evidence type="ECO:0000313" key="3">
    <source>
        <dbReference type="Proteomes" id="UP000177346"/>
    </source>
</evidence>
<accession>A0A1F5XH86</accession>
<evidence type="ECO:0000313" key="2">
    <source>
        <dbReference type="EMBL" id="OGF87227.1"/>
    </source>
</evidence>
<dbReference type="Pfam" id="PF01936">
    <property type="entry name" value="NYN"/>
    <property type="match status" value="1"/>
</dbReference>
<dbReference type="InterPro" id="IPR021139">
    <property type="entry name" value="NYN"/>
</dbReference>
<protein>
    <recommendedName>
        <fullName evidence="1">NYN domain-containing protein</fullName>
    </recommendedName>
</protein>
<evidence type="ECO:0000259" key="1">
    <source>
        <dbReference type="Pfam" id="PF01936"/>
    </source>
</evidence>
<dbReference type="GO" id="GO:0004540">
    <property type="term" value="F:RNA nuclease activity"/>
    <property type="evidence" value="ECO:0007669"/>
    <property type="project" value="InterPro"/>
</dbReference>
<dbReference type="PANTHER" id="PTHR35458">
    <property type="entry name" value="SLR0755 PROTEIN"/>
    <property type="match status" value="1"/>
</dbReference>
<reference evidence="2 3" key="1">
    <citation type="journal article" date="2016" name="Nat. Commun.">
        <title>Thousands of microbial genomes shed light on interconnected biogeochemical processes in an aquifer system.</title>
        <authorList>
            <person name="Anantharaman K."/>
            <person name="Brown C.T."/>
            <person name="Hug L.A."/>
            <person name="Sharon I."/>
            <person name="Castelle C.J."/>
            <person name="Probst A.J."/>
            <person name="Thomas B.C."/>
            <person name="Singh A."/>
            <person name="Wilkins M.J."/>
            <person name="Karaoz U."/>
            <person name="Brodie E.L."/>
            <person name="Williams K.H."/>
            <person name="Hubbard S.S."/>
            <person name="Banfield J.F."/>
        </authorList>
    </citation>
    <scope>NUCLEOTIDE SEQUENCE [LARGE SCALE GENOMIC DNA]</scope>
</reference>
<dbReference type="AlphaFoldDB" id="A0A1F5XH86"/>
<dbReference type="EMBL" id="MFIF01000006">
    <property type="protein sequence ID" value="OGF87227.1"/>
    <property type="molecule type" value="Genomic_DNA"/>
</dbReference>
<dbReference type="InterPro" id="IPR047140">
    <property type="entry name" value="LabA"/>
</dbReference>
<gene>
    <name evidence="2" type="ORF">A3B19_03265</name>
</gene>
<dbReference type="PANTHER" id="PTHR35458:SF2">
    <property type="entry name" value="SLR0755 PROTEIN"/>
    <property type="match status" value="1"/>
</dbReference>
<feature type="domain" description="NYN" evidence="1">
    <location>
        <begin position="14"/>
        <end position="172"/>
    </location>
</feature>
<name>A0A1F5XH86_9BACT</name>
<dbReference type="Proteomes" id="UP000177346">
    <property type="component" value="Unassembled WGS sequence"/>
</dbReference>